<dbReference type="SUPFAM" id="SSF52113">
    <property type="entry name" value="BRCT domain"/>
    <property type="match status" value="1"/>
</dbReference>
<keyword evidence="5 13" id="KW-0479">Metal-binding</keyword>
<feature type="region of interest" description="Disordered" evidence="15">
    <location>
        <begin position="1"/>
        <end position="94"/>
    </location>
</feature>
<accession>A0A1X6X224</accession>
<feature type="compositionally biased region" description="Low complexity" evidence="15">
    <location>
        <begin position="53"/>
        <end position="69"/>
    </location>
</feature>
<feature type="active site" description="N6-AMP-lysine intermediate" evidence="13">
    <location>
        <position position="201"/>
    </location>
</feature>
<evidence type="ECO:0000256" key="12">
    <source>
        <dbReference type="ARBA" id="ARBA00060881"/>
    </source>
</evidence>
<keyword evidence="4 13" id="KW-0235">DNA replication</keyword>
<dbReference type="SMART" id="SM00292">
    <property type="entry name" value="BRCT"/>
    <property type="match status" value="1"/>
</dbReference>
<dbReference type="Pfam" id="PF01653">
    <property type="entry name" value="DNA_ligase_aden"/>
    <property type="match status" value="1"/>
</dbReference>
<comment type="function">
    <text evidence="13">DNA ligase that catalyzes the formation of phosphodiester linkages between 5'-phosphoryl and 3'-hydroxyl groups in double-stranded DNA using NAD as a coenzyme and as the energy source for the reaction. It is essential for DNA replication and repair of damaged DNA.</text>
</comment>
<dbReference type="Gene3D" id="1.10.150.20">
    <property type="entry name" value="5' to 3' exonuclease, C-terminal subdomain"/>
    <property type="match status" value="2"/>
</dbReference>
<dbReference type="Proteomes" id="UP000195981">
    <property type="component" value="Unassembled WGS sequence"/>
</dbReference>
<name>A0A1X6X224_9MICO</name>
<dbReference type="FunFam" id="1.10.150.20:FF:000006">
    <property type="entry name" value="DNA ligase"/>
    <property type="match status" value="1"/>
</dbReference>
<proteinExistence type="inferred from homology"/>
<keyword evidence="18" id="KW-1185">Reference proteome</keyword>
<evidence type="ECO:0000256" key="5">
    <source>
        <dbReference type="ARBA" id="ARBA00022723"/>
    </source>
</evidence>
<dbReference type="Gene3D" id="2.40.50.140">
    <property type="entry name" value="Nucleic acid-binding proteins"/>
    <property type="match status" value="1"/>
</dbReference>
<dbReference type="PANTHER" id="PTHR23389:SF9">
    <property type="entry name" value="DNA LIGASE"/>
    <property type="match status" value="1"/>
</dbReference>
<keyword evidence="8 13" id="KW-0460">Magnesium</keyword>
<dbReference type="GO" id="GO:0006260">
    <property type="term" value="P:DNA replication"/>
    <property type="evidence" value="ECO:0007669"/>
    <property type="project" value="UniProtKB-KW"/>
</dbReference>
<dbReference type="AlphaFoldDB" id="A0A1X6X224"/>
<evidence type="ECO:0000256" key="2">
    <source>
        <dbReference type="ARBA" id="ARBA00013308"/>
    </source>
</evidence>
<sequence length="918" mass="97412">MPVGCGRRAGPIRCRTGDGHALRPADRAPSSIVGEMGNNVPVSAQNLPDPGNAEATPDPAVAAVDAAAESPVPGAPATDAARAEHSEASAPQERMAELIGRIEQARADYYDGHPTITDGEYDELEQELRALEAANPQLARDDSPTQTVGGGVAAGFAPVTHLERMLSLDNAFSVEEVDAWAARVHEGLGEGAQVRYLTELKIDGLAIDLVYENGELVRAATRGDGRVGEDVTANVRTIANVPERLATDDPPAVLEVRGEVFYPSAEFAELNAQRREAGRAEFANPRNTATGSLRQKDPAVTASRALAVHVHGVGVHEGVELASQSEVYAQLEAWGLPVSPYTKVLDDLAAVRAYIEENGQRRHSLVHEIDGIVIKVDSFAQQRRLGATSRAPRWAIAFKFPPEEVTTKLLDIAVNVGRTGRVTPYGVMEPVKVAGSTVAMATLHNQFDVERKGVLIGDTIVLRKAGDVIPEILGPVEALRDGTERPFVMPKDCPACGTEIRPEKEGDKDWRCPNARSCPAQVTGRIEHAASRGAFDIESLGEEGAIALTDPDRRRVEALAALRAGHSLRLPVREAADTELDSFTVLKNGQESTGGDGVPLLRITSEDDPLLPAPQLPVVTTGANLFDLTPEQLRDVVVYQPEKRDGEPTGDWRVQPAFWSRGTWRYYKTKKAWARTAEPAPLKNTEVLISELDKAKGQPLWRVLVALSIRHVGPAAARSLATAYGSMDAIREASVEELAGTDGVGPIIAEAVHEWFSVDWHRELIDAWAASGVRMADDVAEGFVRTLEGVTVVVTGGLEGYTRDGAKEAIISRGGKAAGSVSKKTDFVVVGENAGSKADKARDLGLAILDEAGFTALLEGGPAAVGAADDDDGDAGQSTAGAEADTEGGADDAQPAESGQSTESAQPTESSEEGTDGA</sequence>
<dbReference type="InterPro" id="IPR001357">
    <property type="entry name" value="BRCT_dom"/>
</dbReference>
<dbReference type="InterPro" id="IPR033136">
    <property type="entry name" value="DNA_ligase_CS"/>
</dbReference>
<dbReference type="EMBL" id="FWFG01000069">
    <property type="protein sequence ID" value="SLM92645.1"/>
    <property type="molecule type" value="Genomic_DNA"/>
</dbReference>
<reference evidence="17 18" key="1">
    <citation type="submission" date="2017-02" db="EMBL/GenBank/DDBJ databases">
        <authorList>
            <person name="Peterson S.W."/>
        </authorList>
    </citation>
    <scope>NUCLEOTIDE SEQUENCE [LARGE SCALE GENOMIC DNA]</scope>
    <source>
        <strain evidence="17 18">CIP104813</strain>
    </source>
</reference>
<dbReference type="InterPro" id="IPR036420">
    <property type="entry name" value="BRCT_dom_sf"/>
</dbReference>
<evidence type="ECO:0000259" key="16">
    <source>
        <dbReference type="PROSITE" id="PS50172"/>
    </source>
</evidence>
<dbReference type="PROSITE" id="PS50172">
    <property type="entry name" value="BRCT"/>
    <property type="match status" value="1"/>
</dbReference>
<evidence type="ECO:0000256" key="11">
    <source>
        <dbReference type="ARBA" id="ARBA00034005"/>
    </source>
</evidence>
<feature type="binding site" evidence="13">
    <location>
        <position position="496"/>
    </location>
    <ligand>
        <name>Zn(2+)</name>
        <dbReference type="ChEBI" id="CHEBI:29105"/>
    </ligand>
</feature>
<dbReference type="Gene3D" id="6.20.10.30">
    <property type="match status" value="1"/>
</dbReference>
<dbReference type="InterPro" id="IPR013840">
    <property type="entry name" value="DNAligase_N"/>
</dbReference>
<comment type="cofactor">
    <cofactor evidence="13">
        <name>Mg(2+)</name>
        <dbReference type="ChEBI" id="CHEBI:18420"/>
    </cofactor>
    <cofactor evidence="13">
        <name>Mn(2+)</name>
        <dbReference type="ChEBI" id="CHEBI:29035"/>
    </cofactor>
</comment>
<organism evidence="17 18">
    <name type="scientific">Brachybacterium nesterenkovii</name>
    <dbReference type="NCBI Taxonomy" id="47847"/>
    <lineage>
        <taxon>Bacteria</taxon>
        <taxon>Bacillati</taxon>
        <taxon>Actinomycetota</taxon>
        <taxon>Actinomycetes</taxon>
        <taxon>Micrococcales</taxon>
        <taxon>Dermabacteraceae</taxon>
        <taxon>Brachybacterium</taxon>
    </lineage>
</organism>
<dbReference type="HAMAP" id="MF_01588">
    <property type="entry name" value="DNA_ligase_A"/>
    <property type="match status" value="1"/>
</dbReference>
<dbReference type="InterPro" id="IPR018239">
    <property type="entry name" value="DNA_ligase_AS"/>
</dbReference>
<dbReference type="SUPFAM" id="SSF47781">
    <property type="entry name" value="RuvA domain 2-like"/>
    <property type="match status" value="2"/>
</dbReference>
<dbReference type="Gene3D" id="3.30.470.30">
    <property type="entry name" value="DNA ligase/mRNA capping enzyme"/>
    <property type="match status" value="1"/>
</dbReference>
<keyword evidence="10 13" id="KW-0234">DNA repair</keyword>
<dbReference type="NCBIfam" id="TIGR00575">
    <property type="entry name" value="dnlj"/>
    <property type="match status" value="1"/>
</dbReference>
<dbReference type="InterPro" id="IPR010994">
    <property type="entry name" value="RuvA_2-like"/>
</dbReference>
<feature type="domain" description="BRCT" evidence="16">
    <location>
        <begin position="782"/>
        <end position="848"/>
    </location>
</feature>
<dbReference type="InterPro" id="IPR001679">
    <property type="entry name" value="DNA_ligase"/>
</dbReference>
<evidence type="ECO:0000256" key="4">
    <source>
        <dbReference type="ARBA" id="ARBA00022705"/>
    </source>
</evidence>
<dbReference type="Gene3D" id="3.40.50.10190">
    <property type="entry name" value="BRCT domain"/>
    <property type="match status" value="1"/>
</dbReference>
<evidence type="ECO:0000256" key="10">
    <source>
        <dbReference type="ARBA" id="ARBA00023204"/>
    </source>
</evidence>
<evidence type="ECO:0000256" key="13">
    <source>
        <dbReference type="HAMAP-Rule" id="MF_01588"/>
    </source>
</evidence>
<feature type="binding site" evidence="13">
    <location>
        <position position="399"/>
    </location>
    <ligand>
        <name>NAD(+)</name>
        <dbReference type="ChEBI" id="CHEBI:57540"/>
    </ligand>
</feature>
<dbReference type="InterPro" id="IPR041663">
    <property type="entry name" value="DisA/LigA_HHH"/>
</dbReference>
<dbReference type="GO" id="GO:0046872">
    <property type="term" value="F:metal ion binding"/>
    <property type="evidence" value="ECO:0007669"/>
    <property type="project" value="UniProtKB-KW"/>
</dbReference>
<protein>
    <recommendedName>
        <fullName evidence="2 13">DNA ligase</fullName>
        <ecNumber evidence="1 13">6.5.1.2</ecNumber>
    </recommendedName>
    <alternativeName>
        <fullName evidence="13">Polydeoxyribonucleotide synthase [NAD(+)]</fullName>
    </alternativeName>
</protein>
<keyword evidence="7 13" id="KW-0862">Zinc</keyword>
<dbReference type="NCBIfam" id="NF005932">
    <property type="entry name" value="PRK07956.1"/>
    <property type="match status" value="1"/>
</dbReference>
<feature type="compositionally biased region" description="Polar residues" evidence="15">
    <location>
        <begin position="897"/>
        <end position="909"/>
    </location>
</feature>
<keyword evidence="13" id="KW-0464">Manganese</keyword>
<evidence type="ECO:0000256" key="15">
    <source>
        <dbReference type="SAM" id="MobiDB-lite"/>
    </source>
</evidence>
<dbReference type="CDD" id="cd00114">
    <property type="entry name" value="LIGANc"/>
    <property type="match status" value="1"/>
</dbReference>
<dbReference type="Gene3D" id="1.10.287.610">
    <property type="entry name" value="Helix hairpin bin"/>
    <property type="match status" value="1"/>
</dbReference>
<dbReference type="PROSITE" id="PS01056">
    <property type="entry name" value="DNA_LIGASE_N2"/>
    <property type="match status" value="1"/>
</dbReference>
<dbReference type="Pfam" id="PF03120">
    <property type="entry name" value="OB_DNA_ligase"/>
    <property type="match status" value="1"/>
</dbReference>
<dbReference type="SUPFAM" id="SSF56091">
    <property type="entry name" value="DNA ligase/mRNA capping enzyme, catalytic domain"/>
    <property type="match status" value="1"/>
</dbReference>
<feature type="binding site" evidence="13">
    <location>
        <position position="259"/>
    </location>
    <ligand>
        <name>NAD(+)</name>
        <dbReference type="ChEBI" id="CHEBI:57540"/>
    </ligand>
</feature>
<evidence type="ECO:0000256" key="9">
    <source>
        <dbReference type="ARBA" id="ARBA00023027"/>
    </source>
</evidence>
<dbReference type="SUPFAM" id="SSF50249">
    <property type="entry name" value="Nucleic acid-binding proteins"/>
    <property type="match status" value="1"/>
</dbReference>
<feature type="binding site" evidence="13">
    <location>
        <position position="493"/>
    </location>
    <ligand>
        <name>Zn(2+)</name>
        <dbReference type="ChEBI" id="CHEBI:29105"/>
    </ligand>
</feature>
<dbReference type="Pfam" id="PF03119">
    <property type="entry name" value="DNA_ligase_ZBD"/>
    <property type="match status" value="1"/>
</dbReference>
<dbReference type="FunFam" id="3.40.50.10190:FF:000054">
    <property type="entry name" value="DNA ligase"/>
    <property type="match status" value="1"/>
</dbReference>
<feature type="binding site" evidence="13">
    <location>
        <position position="222"/>
    </location>
    <ligand>
        <name>NAD(+)</name>
        <dbReference type="ChEBI" id="CHEBI:57540"/>
    </ligand>
</feature>
<comment type="catalytic activity">
    <reaction evidence="11 13 14">
        <text>NAD(+) + (deoxyribonucleotide)n-3'-hydroxyl + 5'-phospho-(deoxyribonucleotide)m = (deoxyribonucleotide)n+m + AMP + beta-nicotinamide D-nucleotide.</text>
        <dbReference type="EC" id="6.5.1.2"/>
    </reaction>
</comment>
<dbReference type="InterPro" id="IPR012340">
    <property type="entry name" value="NA-bd_OB-fold"/>
</dbReference>
<dbReference type="Pfam" id="PF12826">
    <property type="entry name" value="HHH_2"/>
    <property type="match status" value="1"/>
</dbReference>
<dbReference type="PANTHER" id="PTHR23389">
    <property type="entry name" value="CHROMOSOME TRANSMISSION FIDELITY FACTOR 18"/>
    <property type="match status" value="1"/>
</dbReference>
<feature type="binding site" evidence="13">
    <location>
        <position position="512"/>
    </location>
    <ligand>
        <name>Zn(2+)</name>
        <dbReference type="ChEBI" id="CHEBI:29105"/>
    </ligand>
</feature>
<dbReference type="GO" id="GO:0005829">
    <property type="term" value="C:cytosol"/>
    <property type="evidence" value="ECO:0007669"/>
    <property type="project" value="TreeGrafter"/>
</dbReference>
<keyword evidence="6 13" id="KW-0227">DNA damage</keyword>
<evidence type="ECO:0000256" key="1">
    <source>
        <dbReference type="ARBA" id="ARBA00012722"/>
    </source>
</evidence>
<dbReference type="CDD" id="cd17748">
    <property type="entry name" value="BRCT_DNA_ligase_like"/>
    <property type="match status" value="1"/>
</dbReference>
<dbReference type="PROSITE" id="PS01055">
    <property type="entry name" value="DNA_LIGASE_N1"/>
    <property type="match status" value="1"/>
</dbReference>
<dbReference type="FunFam" id="3.30.470.30:FF:000001">
    <property type="entry name" value="DNA ligase"/>
    <property type="match status" value="1"/>
</dbReference>
<dbReference type="Pfam" id="PF00533">
    <property type="entry name" value="BRCT"/>
    <property type="match status" value="1"/>
</dbReference>
<feature type="binding site" evidence="13">
    <location>
        <position position="518"/>
    </location>
    <ligand>
        <name>Zn(2+)</name>
        <dbReference type="ChEBI" id="CHEBI:29105"/>
    </ligand>
</feature>
<dbReference type="InterPro" id="IPR004149">
    <property type="entry name" value="Znf_DNAligase_C4"/>
</dbReference>
<evidence type="ECO:0000313" key="17">
    <source>
        <dbReference type="EMBL" id="SLM92645.1"/>
    </source>
</evidence>
<evidence type="ECO:0000256" key="7">
    <source>
        <dbReference type="ARBA" id="ARBA00022833"/>
    </source>
</evidence>
<keyword evidence="9 13" id="KW-0520">NAD</keyword>
<evidence type="ECO:0000256" key="6">
    <source>
        <dbReference type="ARBA" id="ARBA00022763"/>
    </source>
</evidence>
<dbReference type="GO" id="GO:0003911">
    <property type="term" value="F:DNA ligase (NAD+) activity"/>
    <property type="evidence" value="ECO:0007669"/>
    <property type="project" value="UniProtKB-UniRule"/>
</dbReference>
<evidence type="ECO:0000313" key="18">
    <source>
        <dbReference type="Proteomes" id="UP000195981"/>
    </source>
</evidence>
<dbReference type="InterPro" id="IPR013839">
    <property type="entry name" value="DNAligase_adenylation"/>
</dbReference>
<comment type="similarity">
    <text evidence="12 13">Belongs to the NAD-dependent DNA ligase family. LigA subfamily.</text>
</comment>
<dbReference type="EC" id="6.5.1.2" evidence="1 13"/>
<dbReference type="InterPro" id="IPR004150">
    <property type="entry name" value="NAD_DNA_ligase_OB"/>
</dbReference>
<dbReference type="FunFam" id="2.40.50.140:FF:000012">
    <property type="entry name" value="DNA ligase"/>
    <property type="match status" value="1"/>
</dbReference>
<feature type="binding site" evidence="13">
    <location>
        <position position="375"/>
    </location>
    <ligand>
        <name>NAD(+)</name>
        <dbReference type="ChEBI" id="CHEBI:57540"/>
    </ligand>
</feature>
<feature type="binding site" evidence="13">
    <location>
        <begin position="167"/>
        <end position="168"/>
    </location>
    <ligand>
        <name>NAD(+)</name>
        <dbReference type="ChEBI" id="CHEBI:57540"/>
    </ligand>
</feature>
<evidence type="ECO:0000256" key="3">
    <source>
        <dbReference type="ARBA" id="ARBA00022598"/>
    </source>
</evidence>
<gene>
    <name evidence="13" type="primary">ligA</name>
    <name evidence="17" type="ORF">FM110_08660</name>
</gene>
<feature type="binding site" evidence="13">
    <location>
        <begin position="118"/>
        <end position="122"/>
    </location>
    <ligand>
        <name>NAD(+)</name>
        <dbReference type="ChEBI" id="CHEBI:57540"/>
    </ligand>
</feature>
<feature type="binding site" evidence="13">
    <location>
        <position position="199"/>
    </location>
    <ligand>
        <name>NAD(+)</name>
        <dbReference type="ChEBI" id="CHEBI:57540"/>
    </ligand>
</feature>
<feature type="region of interest" description="Disordered" evidence="15">
    <location>
        <begin position="865"/>
        <end position="918"/>
    </location>
</feature>
<evidence type="ECO:0000256" key="14">
    <source>
        <dbReference type="RuleBase" id="RU000618"/>
    </source>
</evidence>
<dbReference type="GO" id="GO:0006281">
    <property type="term" value="P:DNA repair"/>
    <property type="evidence" value="ECO:0007669"/>
    <property type="project" value="UniProtKB-KW"/>
</dbReference>
<feature type="compositionally biased region" description="Basic and acidic residues" evidence="15">
    <location>
        <begin position="15"/>
        <end position="26"/>
    </location>
</feature>
<dbReference type="SMART" id="SM00532">
    <property type="entry name" value="LIGANc"/>
    <property type="match status" value="1"/>
</dbReference>
<evidence type="ECO:0000256" key="8">
    <source>
        <dbReference type="ARBA" id="ARBA00022842"/>
    </source>
</evidence>
<keyword evidence="3 13" id="KW-0436">Ligase</keyword>